<protein>
    <submittedName>
        <fullName evidence="7">GATOR complex protein MIOS</fullName>
    </submittedName>
</protein>
<keyword evidence="3" id="KW-0677">Repeat</keyword>
<dbReference type="SMART" id="SM00320">
    <property type="entry name" value="WD40"/>
    <property type="match status" value="4"/>
</dbReference>
<dbReference type="Pfam" id="PF17034">
    <property type="entry name" value="zinc_ribbon_16"/>
    <property type="match status" value="1"/>
</dbReference>
<name>A0A2R5GER7_9STRA</name>
<feature type="region of interest" description="Disordered" evidence="4">
    <location>
        <begin position="424"/>
        <end position="484"/>
    </location>
</feature>
<feature type="compositionally biased region" description="Low complexity" evidence="4">
    <location>
        <begin position="448"/>
        <end position="460"/>
    </location>
</feature>
<accession>A0A2R5GER7</accession>
<keyword evidence="8" id="KW-1185">Reference proteome</keyword>
<feature type="region of interest" description="Disordered" evidence="4">
    <location>
        <begin position="87"/>
        <end position="114"/>
    </location>
</feature>
<evidence type="ECO:0000256" key="4">
    <source>
        <dbReference type="SAM" id="MobiDB-lite"/>
    </source>
</evidence>
<dbReference type="Gene3D" id="2.130.10.10">
    <property type="entry name" value="YVTN repeat-like/Quinoprotein amine dehydrogenase"/>
    <property type="match status" value="1"/>
</dbReference>
<dbReference type="PANTHER" id="PTHR16453">
    <property type="entry name" value="WD40 DOMAIN-CONTAINING PROTEIN MIO FAMILY MEMBER"/>
    <property type="match status" value="1"/>
</dbReference>
<dbReference type="EMBL" id="BEYU01000027">
    <property type="protein sequence ID" value="GBG27113.1"/>
    <property type="molecule type" value="Genomic_DNA"/>
</dbReference>
<feature type="region of interest" description="Disordered" evidence="4">
    <location>
        <begin position="980"/>
        <end position="1001"/>
    </location>
</feature>
<evidence type="ECO:0000259" key="5">
    <source>
        <dbReference type="Pfam" id="PF17034"/>
    </source>
</evidence>
<dbReference type="Pfam" id="PF21720">
    <property type="entry name" value="MIOS_WD40"/>
    <property type="match status" value="1"/>
</dbReference>
<keyword evidence="2" id="KW-0853">WD repeat</keyword>
<dbReference type="InterPro" id="IPR015943">
    <property type="entry name" value="WD40/YVTN_repeat-like_dom_sf"/>
</dbReference>
<feature type="region of interest" description="Disordered" evidence="4">
    <location>
        <begin position="1175"/>
        <end position="1196"/>
    </location>
</feature>
<comment type="similarity">
    <text evidence="1">Belongs to the WD repeat mio family.</text>
</comment>
<evidence type="ECO:0000313" key="7">
    <source>
        <dbReference type="EMBL" id="GBG27113.1"/>
    </source>
</evidence>
<dbReference type="GO" id="GO:0005737">
    <property type="term" value="C:cytoplasm"/>
    <property type="evidence" value="ECO:0007669"/>
    <property type="project" value="TreeGrafter"/>
</dbReference>
<organism evidence="7 8">
    <name type="scientific">Hondaea fermentalgiana</name>
    <dbReference type="NCBI Taxonomy" id="2315210"/>
    <lineage>
        <taxon>Eukaryota</taxon>
        <taxon>Sar</taxon>
        <taxon>Stramenopiles</taxon>
        <taxon>Bigyra</taxon>
        <taxon>Labyrinthulomycetes</taxon>
        <taxon>Thraustochytrida</taxon>
        <taxon>Thraustochytriidae</taxon>
        <taxon>Hondaea</taxon>
    </lineage>
</organism>
<feature type="compositionally biased region" description="Low complexity" evidence="4">
    <location>
        <begin position="87"/>
        <end position="105"/>
    </location>
</feature>
<feature type="compositionally biased region" description="Basic and acidic residues" evidence="4">
    <location>
        <begin position="461"/>
        <end position="484"/>
    </location>
</feature>
<evidence type="ECO:0000256" key="1">
    <source>
        <dbReference type="ARBA" id="ARBA00009713"/>
    </source>
</evidence>
<feature type="region of interest" description="Disordered" evidence="4">
    <location>
        <begin position="1319"/>
        <end position="1347"/>
    </location>
</feature>
<dbReference type="InterPro" id="IPR049092">
    <property type="entry name" value="MIOS_a-sol"/>
</dbReference>
<proteinExistence type="inferred from homology"/>
<dbReference type="Pfam" id="PF21719">
    <property type="entry name" value="MIOS_a-sol"/>
    <property type="match status" value="1"/>
</dbReference>
<dbReference type="InParanoid" id="A0A2R5GER7"/>
<dbReference type="Proteomes" id="UP000241890">
    <property type="component" value="Unassembled WGS sequence"/>
</dbReference>
<dbReference type="InterPro" id="IPR001680">
    <property type="entry name" value="WD40_rpt"/>
</dbReference>
<feature type="region of interest" description="Disordered" evidence="4">
    <location>
        <begin position="544"/>
        <end position="566"/>
    </location>
</feature>
<evidence type="ECO:0000313" key="8">
    <source>
        <dbReference type="Proteomes" id="UP000241890"/>
    </source>
</evidence>
<feature type="domain" description="GATOR2 complex protein MIO zinc-ribbon like" evidence="5">
    <location>
        <begin position="1357"/>
        <end position="1398"/>
    </location>
</feature>
<feature type="compositionally biased region" description="Gly residues" evidence="4">
    <location>
        <begin position="21"/>
        <end position="32"/>
    </location>
</feature>
<dbReference type="InterPro" id="IPR037593">
    <property type="entry name" value="MIOS/Sea4"/>
</dbReference>
<evidence type="ECO:0000256" key="3">
    <source>
        <dbReference type="ARBA" id="ARBA00022737"/>
    </source>
</evidence>
<dbReference type="InterPro" id="IPR036322">
    <property type="entry name" value="WD40_repeat_dom_sf"/>
</dbReference>
<comment type="caution">
    <text evidence="7">The sequence shown here is derived from an EMBL/GenBank/DDBJ whole genome shotgun (WGS) entry which is preliminary data.</text>
</comment>
<dbReference type="PANTHER" id="PTHR16453:SF9">
    <property type="entry name" value="GATOR COMPLEX PROTEIN MIOS"/>
    <property type="match status" value="1"/>
</dbReference>
<dbReference type="InterPro" id="IPR031488">
    <property type="entry name" value="Zn_ribbon_mio"/>
</dbReference>
<feature type="domain" description="MIOS-like alpha-solenoid" evidence="6">
    <location>
        <begin position="685"/>
        <end position="911"/>
    </location>
</feature>
<feature type="region of interest" description="Disordered" evidence="4">
    <location>
        <begin position="1"/>
        <end position="36"/>
    </location>
</feature>
<evidence type="ECO:0000256" key="2">
    <source>
        <dbReference type="ARBA" id="ARBA00022574"/>
    </source>
</evidence>
<reference evidence="7 8" key="1">
    <citation type="submission" date="2017-12" db="EMBL/GenBank/DDBJ databases">
        <title>Sequencing, de novo assembly and annotation of complete genome of a new Thraustochytrid species, strain FCC1311.</title>
        <authorList>
            <person name="Sedici K."/>
            <person name="Godart F."/>
            <person name="Aiese Cigliano R."/>
            <person name="Sanseverino W."/>
            <person name="Barakat M."/>
            <person name="Ortet P."/>
            <person name="Marechal E."/>
            <person name="Cagnac O."/>
            <person name="Amato A."/>
        </authorList>
    </citation>
    <scope>NUCLEOTIDE SEQUENCE [LARGE SCALE GENOMIC DNA]</scope>
</reference>
<feature type="compositionally biased region" description="Polar residues" evidence="4">
    <location>
        <begin position="992"/>
        <end position="1001"/>
    </location>
</feature>
<evidence type="ECO:0000259" key="6">
    <source>
        <dbReference type="Pfam" id="PF21719"/>
    </source>
</evidence>
<feature type="compositionally biased region" description="Pro residues" evidence="4">
    <location>
        <begin position="438"/>
        <end position="447"/>
    </location>
</feature>
<gene>
    <name evidence="7" type="ORF">FCC1311_033362</name>
</gene>
<dbReference type="CDD" id="cd16691">
    <property type="entry name" value="mRING-H2-C3H3C2_Mio"/>
    <property type="match status" value="1"/>
</dbReference>
<dbReference type="SUPFAM" id="SSF50978">
    <property type="entry name" value="WD40 repeat-like"/>
    <property type="match status" value="1"/>
</dbReference>
<dbReference type="OrthoDB" id="341486at2759"/>
<sequence length="1401" mass="151467">MQTGYMEARGGGVPRRSGRSSGAGIGGGGGGKIKPSTPVMEWSPHDSSHFVVTQSLDLKLYESVPADSSGQPESAVVQKHQQQFLIQQHMQQQQQQQQSQQPQQQLRGHARRVSAGSVVSGQIASWNAPGSSANAPVQSQANVNTSGAESAVRWKLKHSFVAMRTMARPIRCLSWYPGPFDPLLIATGDSSGTVRLVSLQDGVNTEGSGVVYEISPGAVQNRHCNALSWQPSKPGNLAVAVEKTRSEKSFALYDTLQVARELASAPEENKIVYSHLKGRSRPPPNLRPIFQSCCGEPTYSLAWAPDKESCIAVGAGLGWLRLYDVRDAESQKPPAVVAHTKIVSGIAFDPCRPDRLATFSEIDPFVKAWDLRRLDEPIAIIHAVSRDIMQIAWSPVRSGLLACATADERFISLYDVDKAVDSSDSGSDSSFENHNDDLPPPPPPPPAAARGSDDLSAAAALEDKESILSAKKRETDTKEDELSTKEITRSDVRRYTSDRIASFCWIPVKGAHPNSTGGPRNSVAGVPGASEAVGPNVPLGNAGPLATSVASRTGPGVANGSADPSNALDKRRFALSANRILFVSSKNGTPDDLSLQNPLPISVSPQSMLSFGGAIVPSQLPFPQRDPSLILRTRARLGYAIDADANTKLLERTIAAAKRLSNGAPQSPKGFDEEFYTMVDPSDPTSCLADLVRLRDMWRWVERASRRMDPTRAKGLVDAGLISILANRAGAQDGTRVDTTSKPRFSLYLSNSRNTALRLCGWRDLEEKEGHSGSMSVSTDTRFGVVGNDRDYQRLAALAIFDCNLTSAVQILQKAATDLRHRRRAHRASSNGPISLGAGNPCFEVHRDPFRSTDEELIADLLELVAMALAGYPGAESGNSSLWVDRCSGLLTRLDSFPVLRAALAFLVENYEQRVQHRRDLSRIEALDNSSLSANDSSGTRLDDGFSVSSAVTSIMPSGQISTTSSSGLAGIPEDEAEAEAGASVEHALASPTKSSGKLSIGSGASNNASISDLNTAASNKSHANGSDDVGSSGMQDVFLPSSEIEFSCVLKESRIALTDRIAFACRFLPDQKLYTFLRENCDHAIEHGHLDGIVLTGLGDRGMQLLQAYVDHSGDVQTAALVSCHTIPDELSVRDATRIAWWISSYRDLLNVWQLWQERARFDVRFAARERKLKAHREKDEAPATPSSPPPSTRALDEARHVDHVSSNGPSRVPEDMAGDALASMRSRAAQDPQVYAVCTHCKKSLLLHEVIPDASMLSGSSRLNDRKLTIPCCPHCKKRLSSCAVCVLPMSCINPYAQMMGTTHRERERFARIMEKHPRDAASHGRGRHKSASKKGEGKGGASVSNDFVPAGTAQPFGRWFSWCLRCRHGGHASCMTEWFLEHVCCPVSDCTCTCTSLR</sequence>